<name>K1RMW7_MAGGI</name>
<dbReference type="EMBL" id="JH816972">
    <property type="protein sequence ID" value="EKC35746.1"/>
    <property type="molecule type" value="Genomic_DNA"/>
</dbReference>
<reference evidence="1" key="1">
    <citation type="journal article" date="2012" name="Nature">
        <title>The oyster genome reveals stress adaptation and complexity of shell formation.</title>
        <authorList>
            <person name="Zhang G."/>
            <person name="Fang X."/>
            <person name="Guo X."/>
            <person name="Li L."/>
            <person name="Luo R."/>
            <person name="Xu F."/>
            <person name="Yang P."/>
            <person name="Zhang L."/>
            <person name="Wang X."/>
            <person name="Qi H."/>
            <person name="Xiong Z."/>
            <person name="Que H."/>
            <person name="Xie Y."/>
            <person name="Holland P.W."/>
            <person name="Paps J."/>
            <person name="Zhu Y."/>
            <person name="Wu F."/>
            <person name="Chen Y."/>
            <person name="Wang J."/>
            <person name="Peng C."/>
            <person name="Meng J."/>
            <person name="Yang L."/>
            <person name="Liu J."/>
            <person name="Wen B."/>
            <person name="Zhang N."/>
            <person name="Huang Z."/>
            <person name="Zhu Q."/>
            <person name="Feng Y."/>
            <person name="Mount A."/>
            <person name="Hedgecock D."/>
            <person name="Xu Z."/>
            <person name="Liu Y."/>
            <person name="Domazet-Loso T."/>
            <person name="Du Y."/>
            <person name="Sun X."/>
            <person name="Zhang S."/>
            <person name="Liu B."/>
            <person name="Cheng P."/>
            <person name="Jiang X."/>
            <person name="Li J."/>
            <person name="Fan D."/>
            <person name="Wang W."/>
            <person name="Fu W."/>
            <person name="Wang T."/>
            <person name="Wang B."/>
            <person name="Zhang J."/>
            <person name="Peng Z."/>
            <person name="Li Y."/>
            <person name="Li N."/>
            <person name="Wang J."/>
            <person name="Chen M."/>
            <person name="He Y."/>
            <person name="Tan F."/>
            <person name="Song X."/>
            <person name="Zheng Q."/>
            <person name="Huang R."/>
            <person name="Yang H."/>
            <person name="Du X."/>
            <person name="Chen L."/>
            <person name="Yang M."/>
            <person name="Gaffney P.M."/>
            <person name="Wang S."/>
            <person name="Luo L."/>
            <person name="She Z."/>
            <person name="Ming Y."/>
            <person name="Huang W."/>
            <person name="Zhang S."/>
            <person name="Huang B."/>
            <person name="Zhang Y."/>
            <person name="Qu T."/>
            <person name="Ni P."/>
            <person name="Miao G."/>
            <person name="Wang J."/>
            <person name="Wang Q."/>
            <person name="Steinberg C.E."/>
            <person name="Wang H."/>
            <person name="Li N."/>
            <person name="Qian L."/>
            <person name="Zhang G."/>
            <person name="Li Y."/>
            <person name="Yang H."/>
            <person name="Liu X."/>
            <person name="Wang J."/>
            <person name="Yin Y."/>
            <person name="Wang J."/>
        </authorList>
    </citation>
    <scope>NUCLEOTIDE SEQUENCE [LARGE SCALE GENOMIC DNA]</scope>
    <source>
        <strain evidence="1">05x7-T-G4-1.051#20</strain>
    </source>
</reference>
<organism evidence="1">
    <name type="scientific">Magallana gigas</name>
    <name type="common">Pacific oyster</name>
    <name type="synonym">Crassostrea gigas</name>
    <dbReference type="NCBI Taxonomy" id="29159"/>
    <lineage>
        <taxon>Eukaryota</taxon>
        <taxon>Metazoa</taxon>
        <taxon>Spiralia</taxon>
        <taxon>Lophotrochozoa</taxon>
        <taxon>Mollusca</taxon>
        <taxon>Bivalvia</taxon>
        <taxon>Autobranchia</taxon>
        <taxon>Pteriomorphia</taxon>
        <taxon>Ostreida</taxon>
        <taxon>Ostreoidea</taxon>
        <taxon>Ostreidae</taxon>
        <taxon>Magallana</taxon>
    </lineage>
</organism>
<dbReference type="InParanoid" id="K1RMW7"/>
<dbReference type="HOGENOM" id="CLU_2656884_0_0_1"/>
<evidence type="ECO:0000313" key="1">
    <source>
        <dbReference type="EMBL" id="EKC35746.1"/>
    </source>
</evidence>
<gene>
    <name evidence="1" type="ORF">CGI_10022168</name>
</gene>
<accession>K1RMW7</accession>
<dbReference type="AlphaFoldDB" id="K1RMW7"/>
<proteinExistence type="predicted"/>
<protein>
    <submittedName>
        <fullName evidence="1">Uncharacterized protein</fullName>
    </submittedName>
</protein>
<sequence>MLWIKTAFGYLSCNSINIKFTNAHDIFKTGINHKFAGYLAEDEERSNKIPQCEDYENMKRYWFYEPHKCVQKLEVK</sequence>